<comment type="caution">
    <text evidence="2">The sequence shown here is derived from an EMBL/GenBank/DDBJ whole genome shotgun (WGS) entry which is preliminary data.</text>
</comment>
<dbReference type="Proteomes" id="UP000034835">
    <property type="component" value="Unassembled WGS sequence"/>
</dbReference>
<keyword evidence="1" id="KW-1133">Transmembrane helix</keyword>
<feature type="transmembrane region" description="Helical" evidence="1">
    <location>
        <begin position="20"/>
        <end position="40"/>
    </location>
</feature>
<evidence type="ECO:0000313" key="2">
    <source>
        <dbReference type="EMBL" id="KKT72449.1"/>
    </source>
</evidence>
<keyword evidence="1" id="KW-0472">Membrane</keyword>
<organism evidence="2 3">
    <name type="scientific">Candidatus Collierbacteria bacterium GW2011_GWB1_44_6</name>
    <dbReference type="NCBI Taxonomy" id="1618384"/>
    <lineage>
        <taxon>Bacteria</taxon>
        <taxon>Candidatus Collieribacteriota</taxon>
    </lineage>
</organism>
<name>A0A0G1MKA9_9BACT</name>
<proteinExistence type="predicted"/>
<gene>
    <name evidence="2" type="ORF">UW68_C0037G0016</name>
</gene>
<evidence type="ECO:0000256" key="1">
    <source>
        <dbReference type="SAM" id="Phobius"/>
    </source>
</evidence>
<dbReference type="STRING" id="1618384.UW68_C0037G0016"/>
<evidence type="ECO:0000313" key="3">
    <source>
        <dbReference type="Proteomes" id="UP000034835"/>
    </source>
</evidence>
<accession>A0A0G1MKA9</accession>
<reference evidence="2 3" key="1">
    <citation type="journal article" date="2015" name="Nature">
        <title>rRNA introns, odd ribosomes, and small enigmatic genomes across a large radiation of phyla.</title>
        <authorList>
            <person name="Brown C.T."/>
            <person name="Hug L.A."/>
            <person name="Thomas B.C."/>
            <person name="Sharon I."/>
            <person name="Castelle C.J."/>
            <person name="Singh A."/>
            <person name="Wilkins M.J."/>
            <person name="Williams K.H."/>
            <person name="Banfield J.F."/>
        </authorList>
    </citation>
    <scope>NUCLEOTIDE SEQUENCE [LARGE SCALE GENOMIC DNA]</scope>
</reference>
<protein>
    <submittedName>
        <fullName evidence="2">Uncharacterized protein</fullName>
    </submittedName>
</protein>
<dbReference type="EMBL" id="LCJG01000037">
    <property type="protein sequence ID" value="KKT72449.1"/>
    <property type="molecule type" value="Genomic_DNA"/>
</dbReference>
<keyword evidence="1" id="KW-0812">Transmembrane</keyword>
<dbReference type="AlphaFoldDB" id="A0A0G1MKA9"/>
<sequence length="143" mass="15666">MKEYFEEIWADEENRKRVLISGGVLALILLVLILFLAFGASKKEAVTMPRFISVPTPMATPTVEASPTQATLPGNLWSIVSDVDADGIATFTSVNGLLAMRAQCQCRECPEPELYHQYVLGEDGLLVPIEGADSPLQKFKPLD</sequence>